<feature type="transmembrane region" description="Helical" evidence="6">
    <location>
        <begin position="6"/>
        <end position="25"/>
    </location>
</feature>
<feature type="region of interest" description="Disordered" evidence="7">
    <location>
        <begin position="54"/>
        <end position="75"/>
    </location>
</feature>
<evidence type="ECO:0000256" key="1">
    <source>
        <dbReference type="ARBA" id="ARBA00004167"/>
    </source>
</evidence>
<keyword evidence="6" id="KW-1003">Cell membrane</keyword>
<keyword evidence="4 6" id="KW-1133">Transmembrane helix</keyword>
<organism evidence="8 11">
    <name type="scientific">Pediococcus damnosus</name>
    <dbReference type="NCBI Taxonomy" id="51663"/>
    <lineage>
        <taxon>Bacteria</taxon>
        <taxon>Bacillati</taxon>
        <taxon>Bacillota</taxon>
        <taxon>Bacilli</taxon>
        <taxon>Lactobacillales</taxon>
        <taxon>Lactobacillaceae</taxon>
        <taxon>Pediococcus</taxon>
    </lineage>
</organism>
<reference evidence="10 11" key="1">
    <citation type="journal article" date="2016" name="PLoS ONE">
        <title>The Identification of Novel Diagnostic Marker Genes for the Detection of Beer Spoiling Pediococcus damnosus Strains Using the BlAst Diagnostic Gene findEr.</title>
        <authorList>
            <person name="Behr J."/>
            <person name="Geissler A.J."/>
            <person name="Schmid J."/>
            <person name="Zehe A."/>
            <person name="Vogel R.F."/>
        </authorList>
    </citation>
    <scope>NUCLEOTIDE SEQUENCE [LARGE SCALE GENOMIC DNA]</scope>
    <source>
        <strain evidence="8 11">TMW 2.1533</strain>
        <strain evidence="9 10">TMW 2.1535</strain>
    </source>
</reference>
<dbReference type="Pfam" id="PF03672">
    <property type="entry name" value="UPF0154"/>
    <property type="match status" value="1"/>
</dbReference>
<evidence type="ECO:0000256" key="5">
    <source>
        <dbReference type="ARBA" id="ARBA00023136"/>
    </source>
</evidence>
<evidence type="ECO:0000313" key="10">
    <source>
        <dbReference type="Proteomes" id="UP000076244"/>
    </source>
</evidence>
<dbReference type="InterPro" id="IPR005359">
    <property type="entry name" value="UPF0154"/>
</dbReference>
<protein>
    <recommendedName>
        <fullName evidence="6">UPF0154 protein ADU70_0502</fullName>
    </recommendedName>
</protein>
<dbReference type="Proteomes" id="UP000076244">
    <property type="component" value="Chromosome"/>
</dbReference>
<dbReference type="EMBL" id="CP012288">
    <property type="protein sequence ID" value="AMV68147.1"/>
    <property type="molecule type" value="Genomic_DNA"/>
</dbReference>
<dbReference type="HAMAP" id="MF_00363">
    <property type="entry name" value="UPF0154"/>
    <property type="match status" value="1"/>
</dbReference>
<accession>A0A0R2HK24</accession>
<dbReference type="OrthoDB" id="1769076at2"/>
<dbReference type="GO" id="GO:0005886">
    <property type="term" value="C:plasma membrane"/>
    <property type="evidence" value="ECO:0007669"/>
    <property type="project" value="UniProtKB-SubCell"/>
</dbReference>
<evidence type="ECO:0000313" key="9">
    <source>
        <dbReference type="EMBL" id="AMV68147.1"/>
    </source>
</evidence>
<gene>
    <name evidence="8" type="ORF">ADU70_0502</name>
    <name evidence="9" type="ORF">ADU72_2226</name>
</gene>
<evidence type="ECO:0000256" key="6">
    <source>
        <dbReference type="HAMAP-Rule" id="MF_00363"/>
    </source>
</evidence>
<dbReference type="AlphaFoldDB" id="A0A0R2HK24"/>
<evidence type="ECO:0000313" key="8">
    <source>
        <dbReference type="EMBL" id="AMV62002.1"/>
    </source>
</evidence>
<evidence type="ECO:0000313" key="11">
    <source>
        <dbReference type="Proteomes" id="UP000076405"/>
    </source>
</evidence>
<keyword evidence="10" id="KW-1185">Reference proteome</keyword>
<evidence type="ECO:0000256" key="4">
    <source>
        <dbReference type="ARBA" id="ARBA00022989"/>
    </source>
</evidence>
<dbReference type="GeneID" id="57277384"/>
<keyword evidence="5 6" id="KW-0472">Membrane</keyword>
<proteinExistence type="inferred from homology"/>
<evidence type="ECO:0000256" key="2">
    <source>
        <dbReference type="ARBA" id="ARBA00006694"/>
    </source>
</evidence>
<dbReference type="RefSeq" id="WP_046871204.1">
    <property type="nucleotide sequence ID" value="NZ_BAAAXI010000170.1"/>
</dbReference>
<evidence type="ECO:0000256" key="7">
    <source>
        <dbReference type="SAM" id="MobiDB-lite"/>
    </source>
</evidence>
<dbReference type="Proteomes" id="UP000076405">
    <property type="component" value="Chromosome"/>
</dbReference>
<name>A0A0R2HK24_9LACO</name>
<feature type="compositionally biased region" description="Polar residues" evidence="7">
    <location>
        <begin position="63"/>
        <end position="75"/>
    </location>
</feature>
<evidence type="ECO:0000256" key="3">
    <source>
        <dbReference type="ARBA" id="ARBA00022692"/>
    </source>
</evidence>
<dbReference type="EMBL" id="CP012275">
    <property type="protein sequence ID" value="AMV62002.1"/>
    <property type="molecule type" value="Genomic_DNA"/>
</dbReference>
<keyword evidence="3 6" id="KW-0812">Transmembrane</keyword>
<comment type="subcellular location">
    <subcellularLocation>
        <location evidence="6">Cell membrane</location>
        <topology evidence="6">Single-pass membrane protein</topology>
    </subcellularLocation>
    <subcellularLocation>
        <location evidence="1">Membrane</location>
        <topology evidence="1">Single-pass membrane protein</topology>
    </subcellularLocation>
</comment>
<dbReference type="KEGG" id="pdm:ADU72_2226"/>
<sequence length="75" mass="8554">MSTGIWILIVVIALLLGAVGGFFAARKYMESYLKNNPPINEDMLRTMMLQMGQKPSQKKLHQMMSSMQNQAKHQK</sequence>
<comment type="similarity">
    <text evidence="2 6">Belongs to the UPF0154 family.</text>
</comment>